<evidence type="ECO:0000313" key="2">
    <source>
        <dbReference type="Proteomes" id="UP000028661"/>
    </source>
</evidence>
<evidence type="ECO:0000313" key="1">
    <source>
        <dbReference type="EMBL" id="AII27087.1"/>
    </source>
</evidence>
<dbReference type="Proteomes" id="UP000028661">
    <property type="component" value="Segment"/>
</dbReference>
<organism evidence="1 2">
    <name type="scientific">Vibrio phage ICP2_2011_A</name>
    <dbReference type="NCBI Taxonomy" id="1529057"/>
    <lineage>
        <taxon>Viruses</taxon>
        <taxon>Duplodnaviria</taxon>
        <taxon>Heunggongvirae</taxon>
        <taxon>Uroviricota</taxon>
        <taxon>Caudoviricetes</taxon>
        <taxon>Zobellviridae</taxon>
        <taxon>Icepovirus</taxon>
        <taxon>Icepovirus bengalense</taxon>
    </lineage>
</organism>
<dbReference type="EMBL" id="KM224878">
    <property type="protein sequence ID" value="AII27087.1"/>
    <property type="molecule type" value="Genomic_DNA"/>
</dbReference>
<name>A0A076G6G4_9CAUD</name>
<accession>A0A076G6G4</accession>
<gene>
    <name evidence="1" type="ORF">ICP22011A_0043</name>
</gene>
<protein>
    <submittedName>
        <fullName evidence="1">Uncharacterized protein</fullName>
    </submittedName>
</protein>
<sequence length="100" mass="11535">MAYNGRPVCVFSTDPIKLAYARDWFEEEYDLKHVEGESGSTNFVIGGRKGWRDTVSYGHEREASDALEWMFKSDLLKGSGYVYPLFINLDEEVSDEYYSV</sequence>
<reference evidence="2" key="1">
    <citation type="journal article" date="2014" name="Elife">
        <title>Evolutionary consequences of intra-patient phage predation on microbial populations.</title>
        <authorList>
            <person name="Seed K.D."/>
            <person name="Yen M."/>
            <person name="Shapiro B.J."/>
            <person name="Hilaire I.J."/>
            <person name="Charles R.C."/>
            <person name="Teng J.E."/>
            <person name="Ivers L.C."/>
            <person name="Boncy J."/>
            <person name="Harris J.B."/>
            <person name="Camilli A."/>
        </authorList>
    </citation>
    <scope>NUCLEOTIDE SEQUENCE [LARGE SCALE GENOMIC DNA]</scope>
</reference>
<proteinExistence type="predicted"/>